<protein>
    <submittedName>
        <fullName evidence="3">Lysophospholipase</fullName>
    </submittedName>
</protein>
<dbReference type="RefSeq" id="WP_060565953.1">
    <property type="nucleotide sequence ID" value="NZ_CP040006.1"/>
</dbReference>
<comment type="caution">
    <text evidence="3">The sequence shown here is derived from an EMBL/GenBank/DDBJ whole genome shotgun (WGS) entry which is preliminary data.</text>
</comment>
<dbReference type="Gene3D" id="3.40.50.1820">
    <property type="entry name" value="alpha/beta hydrolase"/>
    <property type="match status" value="1"/>
</dbReference>
<reference evidence="3 4" key="1">
    <citation type="submission" date="2015-10" db="EMBL/GenBank/DDBJ databases">
        <title>Draft Genome of Actinomyces odontolyticus subsp. actinosynbacter strain XH001.</title>
        <authorList>
            <person name="Mclean J.S."/>
            <person name="He X."/>
        </authorList>
    </citation>
    <scope>NUCLEOTIDE SEQUENCE [LARGE SCALE GENOMIC DNA]</scope>
    <source>
        <strain evidence="3 4">XH001</strain>
    </source>
</reference>
<dbReference type="OrthoDB" id="2987348at2"/>
<dbReference type="InterPro" id="IPR000073">
    <property type="entry name" value="AB_hydrolase_1"/>
</dbReference>
<sequence length="301" mass="31906">MKTLIPASAIELEGPWTHRHVSAGGAAFHVADMGEGMDHALVLLHGFPEHWWAWRDVLPALAESTSRVFALDLRGFGTSDLTRGDCDLQQMANDVIGVVRALGVASFSVAGMGIGGTVAWMIGALAPLELRSVAVLSAPHPLGVQPVIGRAPWAGGRVLQGRLALPTGRERALRSGALVTTVFRAWASPGNVDALVSQSGTYRAALRRPFAAHTALRGLSAARKISREERRLLSEPVRVPVLSLVGRDDGAWSALDHAADAQFVDAPLTQIVIREAGHFLPEEAPQAVAEALSEHVGAHAQ</sequence>
<dbReference type="InterPro" id="IPR000639">
    <property type="entry name" value="Epox_hydrolase-like"/>
</dbReference>
<dbReference type="PRINTS" id="PR00412">
    <property type="entry name" value="EPOXHYDRLASE"/>
</dbReference>
<accession>A0A0V8RYQ4</accession>
<dbReference type="InterPro" id="IPR029058">
    <property type="entry name" value="AB_hydrolase_fold"/>
</dbReference>
<evidence type="ECO:0000313" key="3">
    <source>
        <dbReference type="EMBL" id="KSW13179.1"/>
    </source>
</evidence>
<dbReference type="PANTHER" id="PTHR43329">
    <property type="entry name" value="EPOXIDE HYDROLASE"/>
    <property type="match status" value="1"/>
</dbReference>
<name>A0A0V8RYQ4_9ACTO</name>
<keyword evidence="1" id="KW-0378">Hydrolase</keyword>
<proteinExistence type="predicted"/>
<dbReference type="Pfam" id="PF00561">
    <property type="entry name" value="Abhydrolase_1"/>
    <property type="match status" value="1"/>
</dbReference>
<dbReference type="AlphaFoldDB" id="A0A0V8RYQ4"/>
<organism evidence="3 4">
    <name type="scientific">Schaalia odontolytica</name>
    <dbReference type="NCBI Taxonomy" id="1660"/>
    <lineage>
        <taxon>Bacteria</taxon>
        <taxon>Bacillati</taxon>
        <taxon>Actinomycetota</taxon>
        <taxon>Actinomycetes</taxon>
        <taxon>Actinomycetales</taxon>
        <taxon>Actinomycetaceae</taxon>
        <taxon>Schaalia</taxon>
    </lineage>
</organism>
<evidence type="ECO:0000313" key="4">
    <source>
        <dbReference type="Proteomes" id="UP000054686"/>
    </source>
</evidence>
<dbReference type="SUPFAM" id="SSF53474">
    <property type="entry name" value="alpha/beta-Hydrolases"/>
    <property type="match status" value="1"/>
</dbReference>
<evidence type="ECO:0000259" key="2">
    <source>
        <dbReference type="Pfam" id="PF00561"/>
    </source>
</evidence>
<dbReference type="Proteomes" id="UP000054686">
    <property type="component" value="Unassembled WGS sequence"/>
</dbReference>
<gene>
    <name evidence="3" type="ORF">APY09_02140</name>
</gene>
<dbReference type="GO" id="GO:0016787">
    <property type="term" value="F:hydrolase activity"/>
    <property type="evidence" value="ECO:0007669"/>
    <property type="project" value="UniProtKB-KW"/>
</dbReference>
<feature type="domain" description="AB hydrolase-1" evidence="2">
    <location>
        <begin position="40"/>
        <end position="285"/>
    </location>
</feature>
<dbReference type="EMBL" id="LLVT01000001">
    <property type="protein sequence ID" value="KSW13179.1"/>
    <property type="molecule type" value="Genomic_DNA"/>
</dbReference>
<evidence type="ECO:0000256" key="1">
    <source>
        <dbReference type="ARBA" id="ARBA00022801"/>
    </source>
</evidence>